<accession>A0A379FLH4</accession>
<dbReference type="FunFam" id="2.40.160.160:FF:000001">
    <property type="entry name" value="Intimin-like inverse autotransporter SinH"/>
    <property type="match status" value="1"/>
</dbReference>
<dbReference type="InterPro" id="IPR003535">
    <property type="entry name" value="Intimin/invasin_bac"/>
</dbReference>
<dbReference type="InterPro" id="IPR008964">
    <property type="entry name" value="Invasin/intimin_cell_adhesion"/>
</dbReference>
<dbReference type="InterPro" id="IPR013783">
    <property type="entry name" value="Ig-like_fold"/>
</dbReference>
<proteinExistence type="inferred from homology"/>
<dbReference type="GO" id="GO:0007155">
    <property type="term" value="P:cell adhesion"/>
    <property type="evidence" value="ECO:0007669"/>
    <property type="project" value="InterPro"/>
</dbReference>
<dbReference type="Gene3D" id="2.40.160.160">
    <property type="entry name" value="Inverse autotransporter, beta-domain"/>
    <property type="match status" value="1"/>
</dbReference>
<dbReference type="InterPro" id="IPR051715">
    <property type="entry name" value="Intimin-Invasin_domain"/>
</dbReference>
<dbReference type="InterPro" id="IPR038177">
    <property type="entry name" value="IAT_beta_sf"/>
</dbReference>
<sequence>MIFGINRYSIKSSQMPLLIPVLLSVSIIPTGSVFATGFVDGIKVKPYHLQTGETVHSVAHQYNLTVEELKTLNQKRNFARAFEQLSAGDQIDVPSTYIANTTDKTTKKGVQVNDSDSEIENWLAQTAPNFFQAMNTQSAEEYLTKQAKDMAVSTASSTMESWLNQYGTAQISVQPGDKLSQSTLSADMLLPVYQNPDWLVFTQLGGRNLNDRTTLNLGVGARRFNEQWMYGVNTFYDADITGGNSRLGIGGELWSDNLRFSTNGYLRLNNWHQSRDFDDYDERPANGFDMTASAWLPSYPQLGGKLKYEQYFGDEVAMKGKDSRSKSPKTMTVGLNYTPIPLITLGADWRTGQGTDDLQLQAQLTYSFGVPWKDQISSSSVARLRSLSGSLMALVERNNNIVLEYRKQDLISLILPQEIRGRGASLQSLSAILKAKYGAERVKWGMLTEFSSNGGKVQSVGKSLTAWQIRLPAWQAGKSNTYTLSAIAWDGKGNASKPAYIKVIVDAGFSNRYSSLTVGSGVLNVDQSEVLTLTMRDEQNAPMTKLASSIQLPFAFTTQKGGSSLSPSQSGVKLEALKETAPGVYTTTITTGKLPGTLIFSPKVEGINLASTKIEVMAAPVGLQIFHNGSVIKKRPVVGDVLTATPECQVNCILPTAWQWEVETIQGSGQYQAINGATAMTYTVTADTQKRRLRATAQ</sequence>
<dbReference type="AlphaFoldDB" id="A0A379FLH4"/>
<gene>
    <name evidence="3" type="primary">eae_1</name>
    <name evidence="3" type="ORF">NCTC11801_00439</name>
</gene>
<feature type="domain" description="LysM" evidence="2">
    <location>
        <begin position="45"/>
        <end position="93"/>
    </location>
</feature>
<dbReference type="PROSITE" id="PS51782">
    <property type="entry name" value="LYSM"/>
    <property type="match status" value="1"/>
</dbReference>
<evidence type="ECO:0000256" key="1">
    <source>
        <dbReference type="ARBA" id="ARBA00010116"/>
    </source>
</evidence>
<dbReference type="Gene3D" id="3.10.350.10">
    <property type="entry name" value="LysM domain"/>
    <property type="match status" value="1"/>
</dbReference>
<evidence type="ECO:0000313" key="3">
    <source>
        <dbReference type="EMBL" id="SUC29536.1"/>
    </source>
</evidence>
<dbReference type="InterPro" id="IPR018392">
    <property type="entry name" value="LysM"/>
</dbReference>
<dbReference type="InterPro" id="IPR024519">
    <property type="entry name" value="IAT_beta"/>
</dbReference>
<name>A0A379FLH4_PRORE</name>
<dbReference type="Proteomes" id="UP000254208">
    <property type="component" value="Unassembled WGS sequence"/>
</dbReference>
<dbReference type="InterPro" id="IPR036779">
    <property type="entry name" value="LysM_dom_sf"/>
</dbReference>
<dbReference type="PANTHER" id="PTHR39576">
    <property type="entry name" value="ATTACHING AND EFFACING PROTEIN HOMOLOG-RELATED-RELATED"/>
    <property type="match status" value="1"/>
</dbReference>
<dbReference type="GO" id="GO:0009279">
    <property type="term" value="C:cell outer membrane"/>
    <property type="evidence" value="ECO:0007669"/>
    <property type="project" value="TreeGrafter"/>
</dbReference>
<comment type="similarity">
    <text evidence="1">Belongs to the intimin/invasin family.</text>
</comment>
<dbReference type="Gene3D" id="2.60.40.2700">
    <property type="match status" value="1"/>
</dbReference>
<dbReference type="PRINTS" id="PR01369">
    <property type="entry name" value="INTIMIN"/>
</dbReference>
<dbReference type="SMART" id="SM00257">
    <property type="entry name" value="LysM"/>
    <property type="match status" value="1"/>
</dbReference>
<reference evidence="3 4" key="1">
    <citation type="submission" date="2018-06" db="EMBL/GenBank/DDBJ databases">
        <authorList>
            <consortium name="Pathogen Informatics"/>
            <person name="Doyle S."/>
        </authorList>
    </citation>
    <scope>NUCLEOTIDE SEQUENCE [LARGE SCALE GENOMIC DNA]</scope>
    <source>
        <strain evidence="3 4">NCTC11801</strain>
    </source>
</reference>
<organism evidence="3 4">
    <name type="scientific">Providencia rettgeri</name>
    <dbReference type="NCBI Taxonomy" id="587"/>
    <lineage>
        <taxon>Bacteria</taxon>
        <taxon>Pseudomonadati</taxon>
        <taxon>Pseudomonadota</taxon>
        <taxon>Gammaproteobacteria</taxon>
        <taxon>Enterobacterales</taxon>
        <taxon>Morganellaceae</taxon>
        <taxon>Providencia</taxon>
    </lineage>
</organism>
<dbReference type="PANTHER" id="PTHR39576:SF2">
    <property type="entry name" value="ATTACHING AND EFFACING PROTEIN HOMOLOG-RELATED"/>
    <property type="match status" value="1"/>
</dbReference>
<dbReference type="Gene3D" id="2.60.40.10">
    <property type="entry name" value="Immunoglobulins"/>
    <property type="match status" value="1"/>
</dbReference>
<dbReference type="EMBL" id="UGTZ01000001">
    <property type="protein sequence ID" value="SUC29536.1"/>
    <property type="molecule type" value="Genomic_DNA"/>
</dbReference>
<dbReference type="Pfam" id="PF11924">
    <property type="entry name" value="IAT_beta"/>
    <property type="match status" value="1"/>
</dbReference>
<evidence type="ECO:0000313" key="4">
    <source>
        <dbReference type="Proteomes" id="UP000254208"/>
    </source>
</evidence>
<protein>
    <submittedName>
        <fullName evidence="3">Attaching and effacing protein</fullName>
    </submittedName>
</protein>
<dbReference type="SUPFAM" id="SSF49373">
    <property type="entry name" value="Invasin/intimin cell-adhesion fragments"/>
    <property type="match status" value="1"/>
</dbReference>
<evidence type="ECO:0000259" key="2">
    <source>
        <dbReference type="PROSITE" id="PS51782"/>
    </source>
</evidence>